<gene>
    <name evidence="1" type="ORF">MSBR2_2070</name>
</gene>
<dbReference type="HOGENOM" id="CLU_2695731_0_0_2"/>
<dbReference type="Gene3D" id="3.90.70.10">
    <property type="entry name" value="Cysteine proteinases"/>
    <property type="match status" value="1"/>
</dbReference>
<reference evidence="1 2" key="1">
    <citation type="submission" date="2014-07" db="EMBL/GenBank/DDBJ databases">
        <title>Methanogenic archaea and the global carbon cycle.</title>
        <authorList>
            <person name="Henriksen J.R."/>
            <person name="Luke J."/>
            <person name="Reinhart S."/>
            <person name="Benedict M.N."/>
            <person name="Youngblut N.D."/>
            <person name="Metcalf M.E."/>
            <person name="Whitaker R.J."/>
            <person name="Metcalf W.W."/>
        </authorList>
    </citation>
    <scope>NUCLEOTIDE SEQUENCE [LARGE SCALE GENOMIC DNA]</scope>
    <source>
        <strain evidence="1 2">227</strain>
    </source>
</reference>
<dbReference type="RefSeq" id="WP_230628821.1">
    <property type="nucleotide sequence ID" value="NZ_CP009530.1"/>
</dbReference>
<organism evidence="1 2">
    <name type="scientific">Methanosarcina barkeri 227</name>
    <dbReference type="NCBI Taxonomy" id="1434106"/>
    <lineage>
        <taxon>Archaea</taxon>
        <taxon>Methanobacteriati</taxon>
        <taxon>Methanobacteriota</taxon>
        <taxon>Stenosarchaea group</taxon>
        <taxon>Methanomicrobia</taxon>
        <taxon>Methanosarcinales</taxon>
        <taxon>Methanosarcinaceae</taxon>
        <taxon>Methanosarcina</taxon>
    </lineage>
</organism>
<sequence>MGVKGDTGAWLRDTMAALVLCGTPPEKYHPYIDRKIPGPAGEPTFDEETSNFVYSLADNFEALKYFCHDPQRV</sequence>
<keyword evidence="1" id="KW-0378">Hydrolase</keyword>
<dbReference type="PATRIC" id="fig|1434106.5.peg.2665"/>
<dbReference type="AlphaFoldDB" id="A0A0E3LQN6"/>
<proteinExistence type="predicted"/>
<dbReference type="GO" id="GO:0006508">
    <property type="term" value="P:proteolysis"/>
    <property type="evidence" value="ECO:0007669"/>
    <property type="project" value="UniProtKB-KW"/>
</dbReference>
<name>A0A0E3LQN6_METBA</name>
<keyword evidence="1" id="KW-0645">Protease</keyword>
<protein>
    <submittedName>
        <fullName evidence="1">Cysteine protease</fullName>
    </submittedName>
</protein>
<dbReference type="Proteomes" id="UP000033079">
    <property type="component" value="Chromosome"/>
</dbReference>
<dbReference type="EMBL" id="CP009530">
    <property type="protein sequence ID" value="AKB58586.1"/>
    <property type="molecule type" value="Genomic_DNA"/>
</dbReference>
<dbReference type="GO" id="GO:0008233">
    <property type="term" value="F:peptidase activity"/>
    <property type="evidence" value="ECO:0007669"/>
    <property type="project" value="UniProtKB-KW"/>
</dbReference>
<accession>A0A0E3LQN6</accession>
<evidence type="ECO:0000313" key="2">
    <source>
        <dbReference type="Proteomes" id="UP000033079"/>
    </source>
</evidence>
<evidence type="ECO:0000313" key="1">
    <source>
        <dbReference type="EMBL" id="AKB58586.1"/>
    </source>
</evidence>
<dbReference type="GeneID" id="68903769"/>
<dbReference type="KEGG" id="mbar:MSBR2_2070"/>